<dbReference type="InterPro" id="IPR044861">
    <property type="entry name" value="IPNS-like_FE2OG_OXY"/>
</dbReference>
<dbReference type="EC" id="1.14.11.13" evidence="8"/>
<dbReference type="eggNOG" id="KOG0143">
    <property type="taxonomic scope" value="Eukaryota"/>
</dbReference>
<dbReference type="Gene3D" id="2.60.120.330">
    <property type="entry name" value="B-lactam Antibiotic, Isopenicillin N Synthase, Chain"/>
    <property type="match status" value="1"/>
</dbReference>
<evidence type="ECO:0000256" key="5">
    <source>
        <dbReference type="ARBA" id="ARBA00023004"/>
    </source>
</evidence>
<evidence type="ECO:0000256" key="4">
    <source>
        <dbReference type="ARBA" id="ARBA00023002"/>
    </source>
</evidence>
<evidence type="ECO:0000256" key="6">
    <source>
        <dbReference type="ARBA" id="ARBA00052204"/>
    </source>
</evidence>
<dbReference type="SUPFAM" id="SSF51197">
    <property type="entry name" value="Clavaminate synthase-like"/>
    <property type="match status" value="1"/>
</dbReference>
<dbReference type="InterPro" id="IPR050231">
    <property type="entry name" value="Iron_ascorbate_oxido_reductase"/>
</dbReference>
<feature type="domain" description="Fe2OG dioxygenase" evidence="11">
    <location>
        <begin position="235"/>
        <end position="337"/>
    </location>
</feature>
<evidence type="ECO:0000256" key="9">
    <source>
        <dbReference type="RuleBase" id="RU003682"/>
    </source>
</evidence>
<dbReference type="Proteomes" id="UP000000768">
    <property type="component" value="Chromosome 4"/>
</dbReference>
<organism evidence="12 13">
    <name type="scientific">Sorghum bicolor</name>
    <name type="common">Sorghum</name>
    <name type="synonym">Sorghum vulgare</name>
    <dbReference type="NCBI Taxonomy" id="4558"/>
    <lineage>
        <taxon>Eukaryota</taxon>
        <taxon>Viridiplantae</taxon>
        <taxon>Streptophyta</taxon>
        <taxon>Embryophyta</taxon>
        <taxon>Tracheophyta</taxon>
        <taxon>Spermatophyta</taxon>
        <taxon>Magnoliopsida</taxon>
        <taxon>Liliopsida</taxon>
        <taxon>Poales</taxon>
        <taxon>Poaceae</taxon>
        <taxon>PACMAD clade</taxon>
        <taxon>Panicoideae</taxon>
        <taxon>Andropogonodae</taxon>
        <taxon>Andropogoneae</taxon>
        <taxon>Sorghinae</taxon>
        <taxon>Sorghum</taxon>
    </lineage>
</organism>
<dbReference type="FunFam" id="2.60.120.330:FF:000021">
    <property type="entry name" value="Gibberellin 2-beta-dioxygenase 8"/>
    <property type="match status" value="1"/>
</dbReference>
<evidence type="ECO:0000256" key="1">
    <source>
        <dbReference type="ARBA" id="ARBA00001961"/>
    </source>
</evidence>
<gene>
    <name evidence="12" type="ORF">SORBI_3004G222500</name>
</gene>
<dbReference type="Pfam" id="PF14226">
    <property type="entry name" value="DIOX_N"/>
    <property type="match status" value="1"/>
</dbReference>
<evidence type="ECO:0000256" key="10">
    <source>
        <dbReference type="SAM" id="MobiDB-lite"/>
    </source>
</evidence>
<comment type="cofactor">
    <cofactor evidence="1">
        <name>L-ascorbate</name>
        <dbReference type="ChEBI" id="CHEBI:38290"/>
    </cofactor>
</comment>
<feature type="region of interest" description="Disordered" evidence="10">
    <location>
        <begin position="24"/>
        <end position="52"/>
    </location>
</feature>
<evidence type="ECO:0000259" key="11">
    <source>
        <dbReference type="PROSITE" id="PS51471"/>
    </source>
</evidence>
<evidence type="ECO:0000256" key="2">
    <source>
        <dbReference type="ARBA" id="ARBA00022723"/>
    </source>
</evidence>
<keyword evidence="2 9" id="KW-0479">Metal-binding</keyword>
<accession>A0A194YR22</accession>
<dbReference type="STRING" id="4558.A0A194YR22"/>
<evidence type="ECO:0000256" key="8">
    <source>
        <dbReference type="ARBA" id="ARBA00066708"/>
    </source>
</evidence>
<dbReference type="PANTHER" id="PTHR47990">
    <property type="entry name" value="2-OXOGLUTARATE (2OG) AND FE(II)-DEPENDENT OXYGENASE SUPERFAMILY PROTEIN-RELATED"/>
    <property type="match status" value="1"/>
</dbReference>
<evidence type="ECO:0000256" key="3">
    <source>
        <dbReference type="ARBA" id="ARBA00022964"/>
    </source>
</evidence>
<dbReference type="InParanoid" id="A0A194YR22"/>
<keyword evidence="4 9" id="KW-0560">Oxidoreductase</keyword>
<dbReference type="GO" id="GO:0045543">
    <property type="term" value="F:gibberellin 2-beta-dioxygenase activity"/>
    <property type="evidence" value="ECO:0000318"/>
    <property type="project" value="GO_Central"/>
</dbReference>
<dbReference type="InterPro" id="IPR027443">
    <property type="entry name" value="IPNS-like_sf"/>
</dbReference>
<evidence type="ECO:0000256" key="7">
    <source>
        <dbReference type="ARBA" id="ARBA00061282"/>
    </source>
</evidence>
<dbReference type="GO" id="GO:0045487">
    <property type="term" value="P:gibberellin catabolic process"/>
    <property type="evidence" value="ECO:0000318"/>
    <property type="project" value="GO_Central"/>
</dbReference>
<keyword evidence="13" id="KW-1185">Reference proteome</keyword>
<dbReference type="InterPro" id="IPR026992">
    <property type="entry name" value="DIOX_N"/>
</dbReference>
<dbReference type="Gramene" id="KXG30679">
    <property type="protein sequence ID" value="KXG30679"/>
    <property type="gene ID" value="SORBI_3004G222500"/>
</dbReference>
<keyword evidence="5 9" id="KW-0408">Iron</keyword>
<name>A0A194YR22_SORBI</name>
<comment type="similarity">
    <text evidence="7">Belongs to the iron/ascorbate-dependent oxidoreductase family. GA2OX subfamily.</text>
</comment>
<dbReference type="PROSITE" id="PS51471">
    <property type="entry name" value="FE2OG_OXY"/>
    <property type="match status" value="1"/>
</dbReference>
<comment type="catalytic activity">
    <reaction evidence="6">
        <text>gibberellin A1 + 2-oxoglutarate + O2 = gibberellin A8 + succinate + CO2</text>
        <dbReference type="Rhea" id="RHEA:15005"/>
        <dbReference type="ChEBI" id="CHEBI:15379"/>
        <dbReference type="ChEBI" id="CHEBI:16526"/>
        <dbReference type="ChEBI" id="CHEBI:16810"/>
        <dbReference type="ChEBI" id="CHEBI:30031"/>
        <dbReference type="ChEBI" id="CHEBI:58524"/>
        <dbReference type="ChEBI" id="CHEBI:58594"/>
        <dbReference type="EC" id="1.14.11.13"/>
    </reaction>
</comment>
<feature type="compositionally biased region" description="Low complexity" evidence="10">
    <location>
        <begin position="36"/>
        <end position="51"/>
    </location>
</feature>
<reference evidence="13" key="2">
    <citation type="journal article" date="2018" name="Plant J.">
        <title>The Sorghum bicolor reference genome: improved assembly, gene annotations, a transcriptome atlas, and signatures of genome organization.</title>
        <authorList>
            <person name="McCormick R.F."/>
            <person name="Truong S.K."/>
            <person name="Sreedasyam A."/>
            <person name="Jenkins J."/>
            <person name="Shu S."/>
            <person name="Sims D."/>
            <person name="Kennedy M."/>
            <person name="Amirebrahimi M."/>
            <person name="Weers B.D."/>
            <person name="McKinley B."/>
            <person name="Mattison A."/>
            <person name="Morishige D.T."/>
            <person name="Grimwood J."/>
            <person name="Schmutz J."/>
            <person name="Mullet J.E."/>
        </authorList>
    </citation>
    <scope>NUCLEOTIDE SEQUENCE [LARGE SCALE GENOMIC DNA]</scope>
    <source>
        <strain evidence="13">cv. BTx623</strain>
    </source>
</reference>
<dbReference type="OrthoDB" id="288590at2759"/>
<evidence type="ECO:0000313" key="13">
    <source>
        <dbReference type="Proteomes" id="UP000000768"/>
    </source>
</evidence>
<reference evidence="12 13" key="1">
    <citation type="journal article" date="2009" name="Nature">
        <title>The Sorghum bicolor genome and the diversification of grasses.</title>
        <authorList>
            <person name="Paterson A.H."/>
            <person name="Bowers J.E."/>
            <person name="Bruggmann R."/>
            <person name="Dubchak I."/>
            <person name="Grimwood J."/>
            <person name="Gundlach H."/>
            <person name="Haberer G."/>
            <person name="Hellsten U."/>
            <person name="Mitros T."/>
            <person name="Poliakov A."/>
            <person name="Schmutz J."/>
            <person name="Spannagl M."/>
            <person name="Tang H."/>
            <person name="Wang X."/>
            <person name="Wicker T."/>
            <person name="Bharti A.K."/>
            <person name="Chapman J."/>
            <person name="Feltus F.A."/>
            <person name="Gowik U."/>
            <person name="Grigoriev I.V."/>
            <person name="Lyons E."/>
            <person name="Maher C.A."/>
            <person name="Martis M."/>
            <person name="Narechania A."/>
            <person name="Otillar R.P."/>
            <person name="Penning B.W."/>
            <person name="Salamov A.A."/>
            <person name="Wang Y."/>
            <person name="Zhang L."/>
            <person name="Carpita N.C."/>
            <person name="Freeling M."/>
            <person name="Gingle A.R."/>
            <person name="Hash C.T."/>
            <person name="Keller B."/>
            <person name="Klein P."/>
            <person name="Kresovich S."/>
            <person name="McCann M.C."/>
            <person name="Ming R."/>
            <person name="Peterson D.G."/>
            <person name="Mehboob-ur-Rahman"/>
            <person name="Ware D."/>
            <person name="Westhoff P."/>
            <person name="Mayer K.F."/>
            <person name="Messing J."/>
            <person name="Rokhsar D.S."/>
        </authorList>
    </citation>
    <scope>NUCLEOTIDE SEQUENCE [LARGE SCALE GENOMIC DNA]</scope>
    <source>
        <strain evidence="13">cv. BTx623</strain>
    </source>
</reference>
<dbReference type="InterPro" id="IPR005123">
    <property type="entry name" value="Oxoglu/Fe-dep_dioxygenase_dom"/>
</dbReference>
<sequence>MPAFAGSAAEPPLADSYYALLRRRGGGGNNDDEEASGGAYYYDTTSSTVPSSDDDVAECELPMIDVGCLTTLTRSEHGSSSEAERAACTAAIARAAEEWGFFQVRNHGVSQELLDEMRREQARLFRLPFEAKATAGLLNHSYRWGTPTATSPQQLSWSEAFHVPLAGVSGSAAAGTCDFGDLTTLRDVTREVAGAMSKLAGTLARVLAEEARPRPCLPAGGGGGGGGERFPEGCDETTCFLRLNRYPPCPIAADAFGLVPHTDSDFLTVLCQDQQVGGLQLMKGGRWVAVKPIPGALIVNIGDLFQAWSNNRYKSVEHKVMTNAKTERYSVAYFLCPSYDSPIGTCEEPSLYRTFTFGEYRRKVQEDVKRTGKKVGLPNFLV</sequence>
<dbReference type="EMBL" id="CM000763">
    <property type="protein sequence ID" value="KXG30679.1"/>
    <property type="molecule type" value="Genomic_DNA"/>
</dbReference>
<dbReference type="OMA" id="CEEPSLY"/>
<evidence type="ECO:0000313" key="12">
    <source>
        <dbReference type="EMBL" id="KXG30679.1"/>
    </source>
</evidence>
<protein>
    <recommendedName>
        <fullName evidence="8">gibberellin 2beta-dioxygenase</fullName>
        <ecNumber evidence="8">1.14.11.13</ecNumber>
    </recommendedName>
</protein>
<dbReference type="AlphaFoldDB" id="A0A194YR22"/>
<dbReference type="GO" id="GO:0046872">
    <property type="term" value="F:metal ion binding"/>
    <property type="evidence" value="ECO:0007669"/>
    <property type="project" value="UniProtKB-KW"/>
</dbReference>
<keyword evidence="3" id="KW-0223">Dioxygenase</keyword>
<dbReference type="Pfam" id="PF03171">
    <property type="entry name" value="2OG-FeII_Oxy"/>
    <property type="match status" value="1"/>
</dbReference>
<proteinExistence type="inferred from homology"/>